<dbReference type="Gene3D" id="3.40.50.720">
    <property type="entry name" value="NAD(P)-binding Rossmann-like Domain"/>
    <property type="match status" value="2"/>
</dbReference>
<dbReference type="GO" id="GO:0004029">
    <property type="term" value="F:aldehyde dehydrogenase (NAD+) activity"/>
    <property type="evidence" value="ECO:0007669"/>
    <property type="project" value="TreeGrafter"/>
</dbReference>
<dbReference type="InterPro" id="IPR051783">
    <property type="entry name" value="NAD(P)-dependent_oxidoreduct"/>
</dbReference>
<dbReference type="AlphaFoldDB" id="A0A9W9XEP4"/>
<dbReference type="Proteomes" id="UP001148312">
    <property type="component" value="Unassembled WGS sequence"/>
</dbReference>
<dbReference type="GeneID" id="81622223"/>
<reference evidence="1" key="2">
    <citation type="journal article" date="2023" name="IMA Fungus">
        <title>Comparative genomic study of the Penicillium genus elucidates a diverse pangenome and 15 lateral gene transfer events.</title>
        <authorList>
            <person name="Petersen C."/>
            <person name="Sorensen T."/>
            <person name="Nielsen M.R."/>
            <person name="Sondergaard T.E."/>
            <person name="Sorensen J.L."/>
            <person name="Fitzpatrick D.A."/>
            <person name="Frisvad J.C."/>
            <person name="Nielsen K.L."/>
        </authorList>
    </citation>
    <scope>NUCLEOTIDE SEQUENCE</scope>
    <source>
        <strain evidence="1">IBT 30728</strain>
    </source>
</reference>
<dbReference type="GO" id="GO:0005737">
    <property type="term" value="C:cytoplasm"/>
    <property type="evidence" value="ECO:0007669"/>
    <property type="project" value="TreeGrafter"/>
</dbReference>
<accession>A0A9W9XEP4</accession>
<evidence type="ECO:0000313" key="2">
    <source>
        <dbReference type="Proteomes" id="UP001148312"/>
    </source>
</evidence>
<reference evidence="1" key="1">
    <citation type="submission" date="2022-12" db="EMBL/GenBank/DDBJ databases">
        <authorList>
            <person name="Petersen C."/>
        </authorList>
    </citation>
    <scope>NUCLEOTIDE SEQUENCE</scope>
    <source>
        <strain evidence="1">IBT 30728</strain>
    </source>
</reference>
<dbReference type="RefSeq" id="XP_056791933.1">
    <property type="nucleotide sequence ID" value="XM_056931974.1"/>
</dbReference>
<keyword evidence="2" id="KW-1185">Reference proteome</keyword>
<dbReference type="EMBL" id="JAPWDQ010000003">
    <property type="protein sequence ID" value="KAJ5490804.1"/>
    <property type="molecule type" value="Genomic_DNA"/>
</dbReference>
<name>A0A9W9XEP4_9EURO</name>
<dbReference type="PANTHER" id="PTHR48079:SF6">
    <property type="entry name" value="NAD(P)-BINDING DOMAIN-CONTAINING PROTEIN-RELATED"/>
    <property type="match status" value="1"/>
</dbReference>
<comment type="caution">
    <text evidence="1">The sequence shown here is derived from an EMBL/GenBank/DDBJ whole genome shotgun (WGS) entry which is preliminary data.</text>
</comment>
<sequence length="321" mass="35119">MTQSKTNVLIVGATGYIGGSVLAEILGSQDAQNLCVSALIRRPEQGARLEKLGVKPIEFQGLDDLETCREAASLIPTMTSGTSILGDHPYTGNPNPQKIWSDINDDIFHMEMYHPERYGQRVTDIAVVETGQALGVKTYIVVPPTIYGKGSGPFATLSQQVPNLARFARKLGVSPVIEGGQGTWNHVHISDLSRLYLQLFRAIQEQPTWLPSGPRAIFFAESGEHTWLQVSQGIAGALKRHNLLATAEVKQVSLQEAADYITGGDVNFVEITLASKKIHSARARADFARERLGWSPSHGDEEFLNHFEAELDSMLEELATA</sequence>
<dbReference type="InterPro" id="IPR036291">
    <property type="entry name" value="NAD(P)-bd_dom_sf"/>
</dbReference>
<protein>
    <recommendedName>
        <fullName evidence="3">NmrA-like domain-containing protein</fullName>
    </recommendedName>
</protein>
<evidence type="ECO:0008006" key="3">
    <source>
        <dbReference type="Google" id="ProtNLM"/>
    </source>
</evidence>
<gene>
    <name evidence="1" type="ORF">N7539_002371</name>
</gene>
<organism evidence="1 2">
    <name type="scientific">Penicillium diatomitis</name>
    <dbReference type="NCBI Taxonomy" id="2819901"/>
    <lineage>
        <taxon>Eukaryota</taxon>
        <taxon>Fungi</taxon>
        <taxon>Dikarya</taxon>
        <taxon>Ascomycota</taxon>
        <taxon>Pezizomycotina</taxon>
        <taxon>Eurotiomycetes</taxon>
        <taxon>Eurotiomycetidae</taxon>
        <taxon>Eurotiales</taxon>
        <taxon>Aspergillaceae</taxon>
        <taxon>Penicillium</taxon>
    </lineage>
</organism>
<evidence type="ECO:0000313" key="1">
    <source>
        <dbReference type="EMBL" id="KAJ5490804.1"/>
    </source>
</evidence>
<dbReference type="SUPFAM" id="SSF51735">
    <property type="entry name" value="NAD(P)-binding Rossmann-fold domains"/>
    <property type="match status" value="1"/>
</dbReference>
<proteinExistence type="predicted"/>
<dbReference type="PANTHER" id="PTHR48079">
    <property type="entry name" value="PROTEIN YEEZ"/>
    <property type="match status" value="1"/>
</dbReference>